<keyword evidence="3" id="KW-0472">Membrane</keyword>
<dbReference type="AlphaFoldDB" id="A0A9N9BE92"/>
<comment type="caution">
    <text evidence="6">The sequence shown here is derived from an EMBL/GenBank/DDBJ whole genome shotgun (WGS) entry which is preliminary data.</text>
</comment>
<evidence type="ECO:0000256" key="3">
    <source>
        <dbReference type="ARBA" id="ARBA00023136"/>
    </source>
</evidence>
<dbReference type="EMBL" id="CAJVPS010002221">
    <property type="protein sequence ID" value="CAG8562817.1"/>
    <property type="molecule type" value="Genomic_DNA"/>
</dbReference>
<dbReference type="GO" id="GO:0031902">
    <property type="term" value="C:late endosome membrane"/>
    <property type="evidence" value="ECO:0007669"/>
    <property type="project" value="InterPro"/>
</dbReference>
<evidence type="ECO:0000256" key="1">
    <source>
        <dbReference type="ARBA" id="ARBA00004308"/>
    </source>
</evidence>
<evidence type="ECO:0000313" key="7">
    <source>
        <dbReference type="Proteomes" id="UP000789508"/>
    </source>
</evidence>
<dbReference type="Pfam" id="PF15454">
    <property type="entry name" value="LAMTOR"/>
    <property type="match status" value="1"/>
</dbReference>
<evidence type="ECO:0000256" key="5">
    <source>
        <dbReference type="ARBA" id="ARBA00023288"/>
    </source>
</evidence>
<evidence type="ECO:0000256" key="4">
    <source>
        <dbReference type="ARBA" id="ARBA00023139"/>
    </source>
</evidence>
<proteinExistence type="predicted"/>
<organism evidence="6 7">
    <name type="scientific">Ambispora leptoticha</name>
    <dbReference type="NCBI Taxonomy" id="144679"/>
    <lineage>
        <taxon>Eukaryota</taxon>
        <taxon>Fungi</taxon>
        <taxon>Fungi incertae sedis</taxon>
        <taxon>Mucoromycota</taxon>
        <taxon>Glomeromycotina</taxon>
        <taxon>Glomeromycetes</taxon>
        <taxon>Archaeosporales</taxon>
        <taxon>Ambisporaceae</taxon>
        <taxon>Ambispora</taxon>
    </lineage>
</organism>
<gene>
    <name evidence="6" type="ORF">ALEPTO_LOCUS6432</name>
</gene>
<keyword evidence="2" id="KW-0519">Myristate</keyword>
<accession>A0A9N9BE92</accession>
<dbReference type="GO" id="GO:0043410">
    <property type="term" value="P:positive regulation of MAPK cascade"/>
    <property type="evidence" value="ECO:0007669"/>
    <property type="project" value="InterPro"/>
</dbReference>
<dbReference type="InterPro" id="IPR028209">
    <property type="entry name" value="LAMTOR1/MEH1"/>
</dbReference>
<comment type="subcellular location">
    <subcellularLocation>
        <location evidence="1">Endomembrane system</location>
    </subcellularLocation>
</comment>
<evidence type="ECO:0000313" key="6">
    <source>
        <dbReference type="EMBL" id="CAG8562817.1"/>
    </source>
</evidence>
<dbReference type="GO" id="GO:0016197">
    <property type="term" value="P:endosomal transport"/>
    <property type="evidence" value="ECO:0007669"/>
    <property type="project" value="InterPro"/>
</dbReference>
<dbReference type="GO" id="GO:0045121">
    <property type="term" value="C:membrane raft"/>
    <property type="evidence" value="ECO:0007669"/>
    <property type="project" value="InterPro"/>
</dbReference>
<name>A0A9N9BE92_9GLOM</name>
<dbReference type="GO" id="GO:0071986">
    <property type="term" value="C:Ragulator complex"/>
    <property type="evidence" value="ECO:0007669"/>
    <property type="project" value="InterPro"/>
</dbReference>
<feature type="non-terminal residue" evidence="6">
    <location>
        <position position="49"/>
    </location>
</feature>
<protein>
    <submittedName>
        <fullName evidence="6">13041_t:CDS:1</fullName>
    </submittedName>
</protein>
<evidence type="ECO:0000256" key="2">
    <source>
        <dbReference type="ARBA" id="ARBA00022707"/>
    </source>
</evidence>
<keyword evidence="7" id="KW-1185">Reference proteome</keyword>
<dbReference type="Proteomes" id="UP000789508">
    <property type="component" value="Unassembled WGS sequence"/>
</dbReference>
<reference evidence="6" key="1">
    <citation type="submission" date="2021-06" db="EMBL/GenBank/DDBJ databases">
        <authorList>
            <person name="Kallberg Y."/>
            <person name="Tangrot J."/>
            <person name="Rosling A."/>
        </authorList>
    </citation>
    <scope>NUCLEOTIDE SEQUENCE</scope>
    <source>
        <strain evidence="6">FL130A</strain>
    </source>
</reference>
<dbReference type="GO" id="GO:0071230">
    <property type="term" value="P:cellular response to amino acid stimulus"/>
    <property type="evidence" value="ECO:0007669"/>
    <property type="project" value="InterPro"/>
</dbReference>
<keyword evidence="4" id="KW-0564">Palmitate</keyword>
<keyword evidence="5" id="KW-0449">Lipoprotein</keyword>
<dbReference type="OrthoDB" id="5562028at2759"/>
<dbReference type="GO" id="GO:0001919">
    <property type="term" value="P:regulation of receptor recycling"/>
    <property type="evidence" value="ECO:0007669"/>
    <property type="project" value="InterPro"/>
</dbReference>
<dbReference type="GO" id="GO:0032008">
    <property type="term" value="P:positive regulation of TOR signaling"/>
    <property type="evidence" value="ECO:0007669"/>
    <property type="project" value="InterPro"/>
</dbReference>
<sequence length="49" mass="5790">MSYQRYDAAADQARERELLQKIVQRTTENLIDISNTHLTERLQQQDAID</sequence>